<dbReference type="BioCyc" id="PSP1104324:GJSN-949-MONOMER"/>
<dbReference type="HOGENOM" id="CLU_041527_0_0_2"/>
<dbReference type="Pfam" id="PF13173">
    <property type="entry name" value="AAA_14"/>
    <property type="match status" value="1"/>
</dbReference>
<dbReference type="RefSeq" id="WP_014288238.1">
    <property type="nucleotide sequence ID" value="NC_016645.1"/>
</dbReference>
<organism evidence="3 4">
    <name type="scientific">Pyrobaculum ferrireducens</name>
    <dbReference type="NCBI Taxonomy" id="1104324"/>
    <lineage>
        <taxon>Archaea</taxon>
        <taxon>Thermoproteota</taxon>
        <taxon>Thermoprotei</taxon>
        <taxon>Thermoproteales</taxon>
        <taxon>Thermoproteaceae</taxon>
        <taxon>Pyrobaculum</taxon>
    </lineage>
</organism>
<evidence type="ECO:0000259" key="2">
    <source>
        <dbReference type="Pfam" id="PF13635"/>
    </source>
</evidence>
<evidence type="ECO:0000313" key="3">
    <source>
        <dbReference type="EMBL" id="AET32410.1"/>
    </source>
</evidence>
<feature type="domain" description="AAA" evidence="1">
    <location>
        <begin position="31"/>
        <end position="155"/>
    </location>
</feature>
<dbReference type="InterPro" id="IPR027417">
    <property type="entry name" value="P-loop_NTPase"/>
</dbReference>
<dbReference type="SUPFAM" id="SSF52540">
    <property type="entry name" value="P-loop containing nucleoside triphosphate hydrolases"/>
    <property type="match status" value="1"/>
</dbReference>
<dbReference type="InterPro" id="IPR025420">
    <property type="entry name" value="DUF4143"/>
</dbReference>
<dbReference type="InterPro" id="IPR041682">
    <property type="entry name" value="AAA_14"/>
</dbReference>
<dbReference type="eggNOG" id="arCOG03168">
    <property type="taxonomic scope" value="Archaea"/>
</dbReference>
<sequence>MIEVLSREYIESLRYVREIPRFFSLPAAGRDVVAVVGPRRVGKTHVLLKTAASLLERGEQALYVSFEHLWTASLDERKLAEEVRRVYPSGEVHLFLDEVQSWPHWDFRLRWLHDVRDFKIYVSGSTSELSAERVPSRLRGRYISRLLLPLSFCEVASAARPETFREVGAARRLFEEYVKWGGFPEVWLSKSLDKVRALVDTVFYRDVVERRRVRDVEGLEALFKTVLENYANPVTWRSLSRSLGLDVKTTAAYIRYLSECYFVHVVERYGPARRRARAPRKLYLVDTSFTYLSKAGLDMGRRLENVVYIELLRKAAARGGRIYYVDVNGVEVDFAYVEGDAVELYEVAYEPDERHAEKLRKAAKRLGASRSVLISWDSEDYGAVPAWRWLLANCPAAGPPQGGFRNF</sequence>
<evidence type="ECO:0000313" key="4">
    <source>
        <dbReference type="Proteomes" id="UP000005867"/>
    </source>
</evidence>
<evidence type="ECO:0000259" key="1">
    <source>
        <dbReference type="Pfam" id="PF13173"/>
    </source>
</evidence>
<dbReference type="OrthoDB" id="371918at2157"/>
<proteinExistence type="predicted"/>
<dbReference type="KEGG" id="pyr:P186_0969"/>
<dbReference type="GeneID" id="11595228"/>
<dbReference type="STRING" id="1104324.P186_0969"/>
<dbReference type="Gene3D" id="3.40.50.300">
    <property type="entry name" value="P-loop containing nucleotide triphosphate hydrolases"/>
    <property type="match status" value="1"/>
</dbReference>
<accession>G7VBI0</accession>
<gene>
    <name evidence="3" type="ORF">P186_0969</name>
</gene>
<keyword evidence="4" id="KW-1185">Reference proteome</keyword>
<dbReference type="Proteomes" id="UP000005867">
    <property type="component" value="Chromosome"/>
</dbReference>
<dbReference type="PANTHER" id="PTHR33295">
    <property type="entry name" value="ATPASE"/>
    <property type="match status" value="1"/>
</dbReference>
<reference evidence="3 4" key="1">
    <citation type="journal article" date="2012" name="J. Bacteriol.">
        <title>Complete genome sequence of strain 1860, a crenarchaeon of the genus pyrobaculum able to grow with various electron acceptors.</title>
        <authorList>
            <person name="Mardanov A.V."/>
            <person name="Gumerov V.M."/>
            <person name="Slobodkina G.B."/>
            <person name="Beletsky A.V."/>
            <person name="Bonch-Osmolovskaya E.A."/>
            <person name="Ravin N.V."/>
            <person name="Skryabin K.G."/>
        </authorList>
    </citation>
    <scope>NUCLEOTIDE SEQUENCE [LARGE SCALE GENOMIC DNA]</scope>
    <source>
        <strain evidence="3 4">1860</strain>
    </source>
</reference>
<dbReference type="EMBL" id="CP003098">
    <property type="protein sequence ID" value="AET32410.1"/>
    <property type="molecule type" value="Genomic_DNA"/>
</dbReference>
<protein>
    <submittedName>
        <fullName evidence="3">ATPase, AAA superfamily</fullName>
    </submittedName>
</protein>
<name>G7VBI0_9CREN</name>
<dbReference type="Pfam" id="PF13635">
    <property type="entry name" value="DUF4143"/>
    <property type="match status" value="1"/>
</dbReference>
<feature type="domain" description="DUF4143" evidence="2">
    <location>
        <begin position="205"/>
        <end position="349"/>
    </location>
</feature>
<dbReference type="AlphaFoldDB" id="G7VBI0"/>
<dbReference type="PANTHER" id="PTHR33295:SF21">
    <property type="entry name" value="ATPASE, AAA SUPERFAMILY-RELATED"/>
    <property type="match status" value="1"/>
</dbReference>